<dbReference type="Proteomes" id="UP000199580">
    <property type="component" value="Unassembled WGS sequence"/>
</dbReference>
<protein>
    <submittedName>
        <fullName evidence="1">Uncharacterized protein</fullName>
    </submittedName>
</protein>
<accession>A0A1G8ZGC2</accession>
<sequence length="542" mass="63832">MKTSRQPSFPTLENEFLENILRQTVSHYAVVQMFYNKPKPGSQAVLVIYLQQKQDADLLQSRPWVEKLKNQYQIFVYCVYSTRLHHKFSLGHPFIETYCRPPAAIYQNEAAGEPLLIRRNWTKYKEKFYAFEERFYNGHEVRLGQLQKLIAEDAVNSVFTAYERLIGYDLDYLEDLYIGHTVTLKGLNERINNLIPYIPEIQRYFVRKNNHSYYLTELFAKAKKGIDEGEVIFDDDLFEAVGIVEKGLYDLIETRLAALKKWIKKGSNEKQELCIATYSQKDEILEMAIATVLKSVEAEQIYLFHQTTYGEHKTYYLLLIARGVGNEKLKLLTQSLKGKAGLEHDFVLIAHERYWIQKNLFQYQQFFSQIIQSKNLIYSSGDCHPEFHWLKPHEPHHGDLFLYCKATEYTAMQFFAMADPDRQNDQGLEYLFTLFFLSFCRTYISAKTFYTPNSLSCRVLWQLCVYADANLQRYDYLFGQFPGDFFYFLDKYMTLHHRLSHHSKEEVELMKMIVEKLGKALKDLVVGGRLLDDRQIVSLRSQ</sequence>
<organism evidence="1 2">
    <name type="scientific">Flavobacterium noncentrifugens</name>
    <dbReference type="NCBI Taxonomy" id="1128970"/>
    <lineage>
        <taxon>Bacteria</taxon>
        <taxon>Pseudomonadati</taxon>
        <taxon>Bacteroidota</taxon>
        <taxon>Flavobacteriia</taxon>
        <taxon>Flavobacteriales</taxon>
        <taxon>Flavobacteriaceae</taxon>
        <taxon>Flavobacterium</taxon>
    </lineage>
</organism>
<reference evidence="1 2" key="1">
    <citation type="submission" date="2016-10" db="EMBL/GenBank/DDBJ databases">
        <authorList>
            <person name="de Groot N.N."/>
        </authorList>
    </citation>
    <scope>NUCLEOTIDE SEQUENCE [LARGE SCALE GENOMIC DNA]</scope>
    <source>
        <strain evidence="1 2">CGMCC 1.10076</strain>
    </source>
</reference>
<dbReference type="STRING" id="1128970.SAMN04487935_2581"/>
<evidence type="ECO:0000313" key="1">
    <source>
        <dbReference type="EMBL" id="SDK14111.1"/>
    </source>
</evidence>
<evidence type="ECO:0000313" key="2">
    <source>
        <dbReference type="Proteomes" id="UP000199580"/>
    </source>
</evidence>
<dbReference type="AlphaFoldDB" id="A0A1G8ZGC2"/>
<proteinExistence type="predicted"/>
<dbReference type="OrthoDB" id="1231908at2"/>
<dbReference type="EMBL" id="FNEZ01000004">
    <property type="protein sequence ID" value="SDK14111.1"/>
    <property type="molecule type" value="Genomic_DNA"/>
</dbReference>
<keyword evidence="2" id="KW-1185">Reference proteome</keyword>
<name>A0A1G8ZGC2_9FLAO</name>
<gene>
    <name evidence="1" type="ORF">SAMN04487935_2581</name>
</gene>
<dbReference type="RefSeq" id="WP_091396256.1">
    <property type="nucleotide sequence ID" value="NZ_BKAI01000009.1"/>
</dbReference>